<feature type="transmembrane region" description="Helical" evidence="1">
    <location>
        <begin position="356"/>
        <end position="385"/>
    </location>
</feature>
<dbReference type="EMBL" id="CP060052">
    <property type="protein sequence ID" value="QNE05144.1"/>
    <property type="molecule type" value="Genomic_DNA"/>
</dbReference>
<dbReference type="GO" id="GO:0005886">
    <property type="term" value="C:plasma membrane"/>
    <property type="evidence" value="ECO:0007669"/>
    <property type="project" value="TreeGrafter"/>
</dbReference>
<feature type="transmembrane region" description="Helical" evidence="1">
    <location>
        <begin position="253"/>
        <end position="283"/>
    </location>
</feature>
<name>A0A7G6VTS9_9SPHN</name>
<accession>A0A7G6VTS9</accession>
<keyword evidence="1" id="KW-1133">Transmembrane helix</keyword>
<feature type="transmembrane region" description="Helical" evidence="1">
    <location>
        <begin position="20"/>
        <end position="40"/>
    </location>
</feature>
<evidence type="ECO:0000313" key="4">
    <source>
        <dbReference type="Proteomes" id="UP000515297"/>
    </source>
</evidence>
<feature type="transmembrane region" description="Helical" evidence="1">
    <location>
        <begin position="325"/>
        <end position="344"/>
    </location>
</feature>
<dbReference type="GO" id="GO:0042925">
    <property type="term" value="F:benzoate transmembrane transporter activity"/>
    <property type="evidence" value="ECO:0007669"/>
    <property type="project" value="InterPro"/>
</dbReference>
<reference evidence="2 4" key="1">
    <citation type="submission" date="2020-08" db="EMBL/GenBank/DDBJ databases">
        <authorList>
            <person name="Liu G."/>
            <person name="Sun C."/>
        </authorList>
    </citation>
    <scope>NUCLEOTIDE SEQUENCE [LARGE SCALE GENOMIC DNA]</scope>
    <source>
        <strain evidence="2 4">OT19</strain>
    </source>
</reference>
<proteinExistence type="predicted"/>
<feature type="transmembrane region" description="Helical" evidence="1">
    <location>
        <begin position="125"/>
        <end position="144"/>
    </location>
</feature>
<evidence type="ECO:0000313" key="3">
    <source>
        <dbReference type="EMBL" id="QNE05164.1"/>
    </source>
</evidence>
<gene>
    <name evidence="2" type="primary">benE</name>
    <name evidence="3" type="ORF">H4O24_00075</name>
    <name evidence="2" type="ORF">H4O24_14860</name>
</gene>
<feature type="transmembrane region" description="Helical" evidence="1">
    <location>
        <begin position="295"/>
        <end position="319"/>
    </location>
</feature>
<dbReference type="RefSeq" id="WP_160661123.1">
    <property type="nucleotide sequence ID" value="NZ_CP060052.1"/>
</dbReference>
<feature type="transmembrane region" description="Helical" evidence="1">
    <location>
        <begin position="150"/>
        <end position="167"/>
    </location>
</feature>
<sequence length="402" mass="40552">MPADKADSGVAPASDLPAVMAGLIATLISYAGPLVIIFQASEGLSSALVASWIWAISIGSGVLGILLSLRSRVPVVIAWSAPGSALLIPILGVTDFAVAVGAYIVANALILAIGLTGMFDRVLRYLPGSVTAAMLAGILFRFVLDLAGTLPQEPLLVLSMIAVFVAVRARDPRYAVVAVLFVGCILAAFGGMFEGSMPSIELVAPVLTVPEFELQAVASISIPLAVVALTGQFLPGFAVLEAAGYREPAPRSILSWCAAGSIALAPFGCHGLNLAALTAAICTGPEAHADPSRRWIAGVSGGVAYLLLGSFAGTVVALFALLPPALVAALAGLALFPITAASLANALRPDGSQDAALLTFGISVSGITVFGLGSAFLGLAAGIAVHGLRTVVLGLGRSLPAK</sequence>
<dbReference type="AlphaFoldDB" id="A0A7G6VTS9"/>
<dbReference type="Proteomes" id="UP000515297">
    <property type="component" value="Chromosome"/>
</dbReference>
<evidence type="ECO:0000256" key="1">
    <source>
        <dbReference type="SAM" id="Phobius"/>
    </source>
</evidence>
<dbReference type="Pfam" id="PF03594">
    <property type="entry name" value="BenE"/>
    <property type="match status" value="1"/>
</dbReference>
<dbReference type="PANTHER" id="PTHR30199:SF0">
    <property type="entry name" value="INNER MEMBRANE PROTEIN YDCO"/>
    <property type="match status" value="1"/>
</dbReference>
<keyword evidence="1" id="KW-0472">Membrane</keyword>
<evidence type="ECO:0000313" key="2">
    <source>
        <dbReference type="EMBL" id="QNE05144.1"/>
    </source>
</evidence>
<dbReference type="EMBL" id="CP060052">
    <property type="protein sequence ID" value="QNE05164.1"/>
    <property type="molecule type" value="Genomic_DNA"/>
</dbReference>
<feature type="transmembrane region" description="Helical" evidence="1">
    <location>
        <begin position="87"/>
        <end position="113"/>
    </location>
</feature>
<feature type="transmembrane region" description="Helical" evidence="1">
    <location>
        <begin position="47"/>
        <end position="67"/>
    </location>
</feature>
<dbReference type="InterPro" id="IPR004711">
    <property type="entry name" value="Benzoate_Transporter"/>
</dbReference>
<feature type="transmembrane region" description="Helical" evidence="1">
    <location>
        <begin position="174"/>
        <end position="193"/>
    </location>
</feature>
<dbReference type="NCBIfam" id="TIGR00843">
    <property type="entry name" value="benE"/>
    <property type="match status" value="1"/>
</dbReference>
<dbReference type="PANTHER" id="PTHR30199">
    <property type="entry name" value="MFS FAMILY TRANSPORTER, PREDICTED SUBSTRATE BENZOATE"/>
    <property type="match status" value="1"/>
</dbReference>
<protein>
    <submittedName>
        <fullName evidence="2">Benzoate/H(+) symporter BenE family transporter</fullName>
    </submittedName>
</protein>
<keyword evidence="1" id="KW-0812">Transmembrane</keyword>
<organism evidence="2 4">
    <name type="scientific">Croceicoccus marinus</name>
    <dbReference type="NCBI Taxonomy" id="450378"/>
    <lineage>
        <taxon>Bacteria</taxon>
        <taxon>Pseudomonadati</taxon>
        <taxon>Pseudomonadota</taxon>
        <taxon>Alphaproteobacteria</taxon>
        <taxon>Sphingomonadales</taxon>
        <taxon>Erythrobacteraceae</taxon>
        <taxon>Croceicoccus</taxon>
    </lineage>
</organism>